<accession>A0A9P5UBT9</accession>
<keyword evidence="1" id="KW-0472">Membrane</keyword>
<dbReference type="AlphaFoldDB" id="A0A9P5UBT9"/>
<evidence type="ECO:0000313" key="2">
    <source>
        <dbReference type="EMBL" id="KAF9073427.1"/>
    </source>
</evidence>
<protein>
    <submittedName>
        <fullName evidence="2">Uncharacterized protein</fullName>
    </submittedName>
</protein>
<dbReference type="Proteomes" id="UP000772434">
    <property type="component" value="Unassembled WGS sequence"/>
</dbReference>
<proteinExistence type="predicted"/>
<keyword evidence="1" id="KW-1133">Transmembrane helix</keyword>
<feature type="transmembrane region" description="Helical" evidence="1">
    <location>
        <begin position="76"/>
        <end position="100"/>
    </location>
</feature>
<gene>
    <name evidence="2" type="ORF">BDP27DRAFT_1318889</name>
</gene>
<name>A0A9P5UBT9_9AGAR</name>
<evidence type="ECO:0000256" key="1">
    <source>
        <dbReference type="SAM" id="Phobius"/>
    </source>
</evidence>
<keyword evidence="1" id="KW-0812">Transmembrane</keyword>
<reference evidence="2" key="1">
    <citation type="submission" date="2020-11" db="EMBL/GenBank/DDBJ databases">
        <authorList>
            <consortium name="DOE Joint Genome Institute"/>
            <person name="Ahrendt S."/>
            <person name="Riley R."/>
            <person name="Andreopoulos W."/>
            <person name="Labutti K."/>
            <person name="Pangilinan J."/>
            <person name="Ruiz-Duenas F.J."/>
            <person name="Barrasa J.M."/>
            <person name="Sanchez-Garcia M."/>
            <person name="Camarero S."/>
            <person name="Miyauchi S."/>
            <person name="Serrano A."/>
            <person name="Linde D."/>
            <person name="Babiker R."/>
            <person name="Drula E."/>
            <person name="Ayuso-Fernandez I."/>
            <person name="Pacheco R."/>
            <person name="Padilla G."/>
            <person name="Ferreira P."/>
            <person name="Barriuso J."/>
            <person name="Kellner H."/>
            <person name="Castanera R."/>
            <person name="Alfaro M."/>
            <person name="Ramirez L."/>
            <person name="Pisabarro A.G."/>
            <person name="Kuo A."/>
            <person name="Tritt A."/>
            <person name="Lipzen A."/>
            <person name="He G."/>
            <person name="Yan M."/>
            <person name="Ng V."/>
            <person name="Cullen D."/>
            <person name="Martin F."/>
            <person name="Rosso M.-N."/>
            <person name="Henrissat B."/>
            <person name="Hibbett D."/>
            <person name="Martinez A.T."/>
            <person name="Grigoriev I.V."/>
        </authorList>
    </citation>
    <scope>NUCLEOTIDE SEQUENCE</scope>
    <source>
        <strain evidence="2">AH 40177</strain>
    </source>
</reference>
<feature type="transmembrane region" description="Helical" evidence="1">
    <location>
        <begin position="112"/>
        <end position="131"/>
    </location>
</feature>
<comment type="caution">
    <text evidence="2">The sequence shown here is derived from an EMBL/GenBank/DDBJ whole genome shotgun (WGS) entry which is preliminary data.</text>
</comment>
<sequence>MSFFVSCFAVCQISYLATVSLPLLQDFKTYTGVLGISLALSGAQCILLPVTIVLITLNNRAPSAIFTDLETTAISILFFIADILYFIFVVPIIIVLALYYCIYPLSDDLRKFGLIGQCIFLHRFYIYCITIPQYPSATNWKLFCRIKGYPDWADCRR</sequence>
<feature type="transmembrane region" description="Helical" evidence="1">
    <location>
        <begin position="32"/>
        <end position="55"/>
    </location>
</feature>
<organism evidence="2 3">
    <name type="scientific">Rhodocollybia butyracea</name>
    <dbReference type="NCBI Taxonomy" id="206335"/>
    <lineage>
        <taxon>Eukaryota</taxon>
        <taxon>Fungi</taxon>
        <taxon>Dikarya</taxon>
        <taxon>Basidiomycota</taxon>
        <taxon>Agaricomycotina</taxon>
        <taxon>Agaricomycetes</taxon>
        <taxon>Agaricomycetidae</taxon>
        <taxon>Agaricales</taxon>
        <taxon>Marasmiineae</taxon>
        <taxon>Omphalotaceae</taxon>
        <taxon>Rhodocollybia</taxon>
    </lineage>
</organism>
<dbReference type="EMBL" id="JADNRY010000018">
    <property type="protein sequence ID" value="KAF9073427.1"/>
    <property type="molecule type" value="Genomic_DNA"/>
</dbReference>
<keyword evidence="3" id="KW-1185">Reference proteome</keyword>
<evidence type="ECO:0000313" key="3">
    <source>
        <dbReference type="Proteomes" id="UP000772434"/>
    </source>
</evidence>